<dbReference type="InterPro" id="IPR027443">
    <property type="entry name" value="IPNS-like_sf"/>
</dbReference>
<evidence type="ECO:0000313" key="3">
    <source>
        <dbReference type="Proteomes" id="UP000238348"/>
    </source>
</evidence>
<evidence type="ECO:0000313" key="2">
    <source>
        <dbReference type="EMBL" id="AUX42307.1"/>
    </source>
</evidence>
<dbReference type="AlphaFoldDB" id="A0A2L0ESM1"/>
<dbReference type="Proteomes" id="UP000238348">
    <property type="component" value="Chromosome"/>
</dbReference>
<sequence length="312" mass="34388">MSHAMIRLPRSYDAARMQSELRLLEDLERVSAGYAGEGNRAWESISLIAPGGRTRTGDGHQRLSQQASEEYAPTDALRRAPYLAEILDGLACPKRLVRLLSLGPGGIIARHRDSFVSFEEGMLRLHVPVVTHPDVDFFIDEERCDWKEGELWYGDFSRFHRAHNRSPITRVHLVIDVLINDFVLGLFPPDLVEAQRARGIRVAGEARRDEAELQRFAFSFRLPAGFVPPGTSYDPLPAPVDGRVQVQDGTLIVMVNEQPLLRLVPSSGGTLAVHGLAPGTVMECDFDGGRVVGATLVSGVDGARFHLHVQAA</sequence>
<evidence type="ECO:0000259" key="1">
    <source>
        <dbReference type="Pfam" id="PF05118"/>
    </source>
</evidence>
<dbReference type="Gene3D" id="2.60.120.330">
    <property type="entry name" value="B-lactam Antibiotic, Isopenicillin N Synthase, Chain"/>
    <property type="match status" value="1"/>
</dbReference>
<dbReference type="Pfam" id="PF05118">
    <property type="entry name" value="Asp_Arg_Hydrox"/>
    <property type="match status" value="1"/>
</dbReference>
<organism evidence="2 3">
    <name type="scientific">Sorangium cellulosum</name>
    <name type="common">Polyangium cellulosum</name>
    <dbReference type="NCBI Taxonomy" id="56"/>
    <lineage>
        <taxon>Bacteria</taxon>
        <taxon>Pseudomonadati</taxon>
        <taxon>Myxococcota</taxon>
        <taxon>Polyangia</taxon>
        <taxon>Polyangiales</taxon>
        <taxon>Polyangiaceae</taxon>
        <taxon>Sorangium</taxon>
    </lineage>
</organism>
<proteinExistence type="predicted"/>
<feature type="domain" description="Aspartyl/asparaginy/proline hydroxylase" evidence="1">
    <location>
        <begin position="32"/>
        <end position="177"/>
    </location>
</feature>
<protein>
    <recommendedName>
        <fullName evidence="1">Aspartyl/asparaginy/proline hydroxylase domain-containing protein</fullName>
    </recommendedName>
</protein>
<dbReference type="EMBL" id="CP012673">
    <property type="protein sequence ID" value="AUX42307.1"/>
    <property type="molecule type" value="Genomic_DNA"/>
</dbReference>
<accession>A0A2L0ESM1</accession>
<dbReference type="SUPFAM" id="SSF51197">
    <property type="entry name" value="Clavaminate synthase-like"/>
    <property type="match status" value="1"/>
</dbReference>
<name>A0A2L0ESM1_SORCE</name>
<gene>
    <name evidence="2" type="ORF">SOCE26_037370</name>
</gene>
<dbReference type="InterPro" id="IPR007803">
    <property type="entry name" value="Asp/Arg/Pro-Hydrxlase"/>
</dbReference>
<reference evidence="2 3" key="1">
    <citation type="submission" date="2015-09" db="EMBL/GenBank/DDBJ databases">
        <title>Sorangium comparison.</title>
        <authorList>
            <person name="Zaburannyi N."/>
            <person name="Bunk B."/>
            <person name="Overmann J."/>
            <person name="Mueller R."/>
        </authorList>
    </citation>
    <scope>NUCLEOTIDE SEQUENCE [LARGE SCALE GENOMIC DNA]</scope>
    <source>
        <strain evidence="2 3">So ce26</strain>
    </source>
</reference>